<keyword evidence="2" id="KW-1185">Reference proteome</keyword>
<dbReference type="RefSeq" id="WP_386832226.1">
    <property type="nucleotide sequence ID" value="NZ_JBHUNP010000001.1"/>
</dbReference>
<gene>
    <name evidence="1" type="ORF">ACFSX5_05195</name>
</gene>
<name>A0ABW5QHG1_9HYPH</name>
<dbReference type="InterPro" id="IPR008000">
    <property type="entry name" value="Rham/fucose_mutarotase"/>
</dbReference>
<dbReference type="PANTHER" id="PTHR34389:SF2">
    <property type="entry name" value="L-RHAMNOSE MUTAROTASE"/>
    <property type="match status" value="1"/>
</dbReference>
<evidence type="ECO:0000313" key="2">
    <source>
        <dbReference type="Proteomes" id="UP001597521"/>
    </source>
</evidence>
<dbReference type="Proteomes" id="UP001597521">
    <property type="component" value="Unassembled WGS sequence"/>
</dbReference>
<dbReference type="Gene3D" id="3.30.70.100">
    <property type="match status" value="1"/>
</dbReference>
<proteinExistence type="predicted"/>
<sequence length="109" mass="12562">MTGLDAVSSRAFLLRIRPGKLEDYKRRHAAIWPEMLSALREAGCVHYDIHVYEPLGLVFGHMLYRPQEPLVPEHPVILQWRAYMADVLEMDGGQPSREPLVHVFQLRGD</sequence>
<organism evidence="1 2">
    <name type="scientific">Devosia albogilva</name>
    <dbReference type="NCBI Taxonomy" id="429726"/>
    <lineage>
        <taxon>Bacteria</taxon>
        <taxon>Pseudomonadati</taxon>
        <taxon>Pseudomonadota</taxon>
        <taxon>Alphaproteobacteria</taxon>
        <taxon>Hyphomicrobiales</taxon>
        <taxon>Devosiaceae</taxon>
        <taxon>Devosia</taxon>
    </lineage>
</organism>
<dbReference type="PANTHER" id="PTHR34389">
    <property type="entry name" value="L-RHAMNOSE MUTAROTASE"/>
    <property type="match status" value="1"/>
</dbReference>
<evidence type="ECO:0000313" key="1">
    <source>
        <dbReference type="EMBL" id="MFD2647192.1"/>
    </source>
</evidence>
<dbReference type="Pfam" id="PF05336">
    <property type="entry name" value="rhaM"/>
    <property type="match status" value="1"/>
</dbReference>
<protein>
    <submittedName>
        <fullName evidence="1">L-rhamnose mutarotase</fullName>
    </submittedName>
</protein>
<dbReference type="EMBL" id="JBHUNP010000001">
    <property type="protein sequence ID" value="MFD2647192.1"/>
    <property type="molecule type" value="Genomic_DNA"/>
</dbReference>
<reference evidence="2" key="1">
    <citation type="journal article" date="2019" name="Int. J. Syst. Evol. Microbiol.">
        <title>The Global Catalogue of Microorganisms (GCM) 10K type strain sequencing project: providing services to taxonomists for standard genome sequencing and annotation.</title>
        <authorList>
            <consortium name="The Broad Institute Genomics Platform"/>
            <consortium name="The Broad Institute Genome Sequencing Center for Infectious Disease"/>
            <person name="Wu L."/>
            <person name="Ma J."/>
        </authorList>
    </citation>
    <scope>NUCLEOTIDE SEQUENCE [LARGE SCALE GENOMIC DNA]</scope>
    <source>
        <strain evidence="2">CCM 7427</strain>
    </source>
</reference>
<comment type="caution">
    <text evidence="1">The sequence shown here is derived from an EMBL/GenBank/DDBJ whole genome shotgun (WGS) entry which is preliminary data.</text>
</comment>
<accession>A0ABW5QHG1</accession>
<dbReference type="InterPro" id="IPR011008">
    <property type="entry name" value="Dimeric_a/b-barrel"/>
</dbReference>
<dbReference type="SUPFAM" id="SSF54909">
    <property type="entry name" value="Dimeric alpha+beta barrel"/>
    <property type="match status" value="1"/>
</dbReference>